<feature type="compositionally biased region" description="Low complexity" evidence="1">
    <location>
        <begin position="326"/>
        <end position="337"/>
    </location>
</feature>
<evidence type="ECO:0000313" key="3">
    <source>
        <dbReference type="EMBL" id="KAF2691395.1"/>
    </source>
</evidence>
<dbReference type="InterPro" id="IPR011993">
    <property type="entry name" value="PH-like_dom_sf"/>
</dbReference>
<evidence type="ECO:0000313" key="4">
    <source>
        <dbReference type="Proteomes" id="UP000799291"/>
    </source>
</evidence>
<sequence length="540" mass="59143">MDAPAEAPTTTRSRRADRSGNSSGQSTPPSYGYHNTFHTHASPVLDSPPTYACANSSQTLTWLGTKALNEAAAVRKNQAPPAYTCTVQLEGILGMKQELASVFEVSRARDWHDVYVVLNGTQLTVHRIKVPGILSKSRAPTAGKIIGRYSLQHAEVGVAADFKKTSLTPKSPFAHLVPASARPKLYETDPHLFEPVREHALRLRLETEQFLLCASTQEEMLTWVEQLCAAIDISPPLEDRSEPRYRSLPRRSRRQRVLDGSRLGEDLDHLSSLDAGRRIIAEQEAIIRQLYPQLANPAVHDASPHAQGADADREEFDPDDVRFPSRRPGSSSASRNSVDGEPNAEEQPSSSTSDLNNPKNAPIARPSRSQALRYRRRCAPALLACSPRVSDVVYSSGRRLRINTKDHVLVEYTSHPPRYEAHSFPKAKRGSPRTNEESAPRTSNKSIPEPINTERPASPFRGISDDSMASFGYDLASTSSDHSSDEIRSAAPSEPPSPTALTHAKADAAHQLTSMGKRRNSEENRETGLSAVALGAGLLI</sequence>
<dbReference type="PANTHER" id="PTHR37283:SF1">
    <property type="entry name" value="PH DOMAIN-CONTAINING PROTEIN YHR131C"/>
    <property type="match status" value="1"/>
</dbReference>
<feature type="compositionally biased region" description="Polar residues" evidence="1">
    <location>
        <begin position="346"/>
        <end position="359"/>
    </location>
</feature>
<feature type="region of interest" description="Disordered" evidence="1">
    <location>
        <begin position="418"/>
        <end position="528"/>
    </location>
</feature>
<dbReference type="EMBL" id="MU005569">
    <property type="protein sequence ID" value="KAF2691395.1"/>
    <property type="molecule type" value="Genomic_DNA"/>
</dbReference>
<dbReference type="Pfam" id="PF00169">
    <property type="entry name" value="PH"/>
    <property type="match status" value="1"/>
</dbReference>
<feature type="compositionally biased region" description="Polar residues" evidence="1">
    <location>
        <begin position="19"/>
        <end position="29"/>
    </location>
</feature>
<dbReference type="PANTHER" id="PTHR37283">
    <property type="entry name" value="PH DOMAIN-CONTAINING PROTEIN YHR131C"/>
    <property type="match status" value="1"/>
</dbReference>
<dbReference type="SMART" id="SM00233">
    <property type="entry name" value="PH"/>
    <property type="match status" value="1"/>
</dbReference>
<dbReference type="InterPro" id="IPR001849">
    <property type="entry name" value="PH_domain"/>
</dbReference>
<dbReference type="Proteomes" id="UP000799291">
    <property type="component" value="Unassembled WGS sequence"/>
</dbReference>
<feature type="domain" description="PH" evidence="2">
    <location>
        <begin position="86"/>
        <end position="232"/>
    </location>
</feature>
<name>A0A6G1JMP6_9PLEO</name>
<gene>
    <name evidence="3" type="ORF">K458DRAFT_285956</name>
</gene>
<protein>
    <recommendedName>
        <fullName evidence="2">PH domain-containing protein</fullName>
    </recommendedName>
</protein>
<proteinExistence type="predicted"/>
<dbReference type="AlphaFoldDB" id="A0A6G1JMP6"/>
<accession>A0A6G1JMP6</accession>
<dbReference type="Gene3D" id="2.30.29.30">
    <property type="entry name" value="Pleckstrin-homology domain (PH domain)/Phosphotyrosine-binding domain (PTB)"/>
    <property type="match status" value="1"/>
</dbReference>
<evidence type="ECO:0000259" key="2">
    <source>
        <dbReference type="PROSITE" id="PS50003"/>
    </source>
</evidence>
<evidence type="ECO:0000256" key="1">
    <source>
        <dbReference type="SAM" id="MobiDB-lite"/>
    </source>
</evidence>
<feature type="region of interest" description="Disordered" evidence="1">
    <location>
        <begin position="1"/>
        <end position="39"/>
    </location>
</feature>
<dbReference type="OrthoDB" id="5865767at2759"/>
<reference evidence="3" key="1">
    <citation type="journal article" date="2020" name="Stud. Mycol.">
        <title>101 Dothideomycetes genomes: a test case for predicting lifestyles and emergence of pathogens.</title>
        <authorList>
            <person name="Haridas S."/>
            <person name="Albert R."/>
            <person name="Binder M."/>
            <person name="Bloem J."/>
            <person name="Labutti K."/>
            <person name="Salamov A."/>
            <person name="Andreopoulos B."/>
            <person name="Baker S."/>
            <person name="Barry K."/>
            <person name="Bills G."/>
            <person name="Bluhm B."/>
            <person name="Cannon C."/>
            <person name="Castanera R."/>
            <person name="Culley D."/>
            <person name="Daum C."/>
            <person name="Ezra D."/>
            <person name="Gonzalez J."/>
            <person name="Henrissat B."/>
            <person name="Kuo A."/>
            <person name="Liang C."/>
            <person name="Lipzen A."/>
            <person name="Lutzoni F."/>
            <person name="Magnuson J."/>
            <person name="Mondo S."/>
            <person name="Nolan M."/>
            <person name="Ohm R."/>
            <person name="Pangilinan J."/>
            <person name="Park H.-J."/>
            <person name="Ramirez L."/>
            <person name="Alfaro M."/>
            <person name="Sun H."/>
            <person name="Tritt A."/>
            <person name="Yoshinaga Y."/>
            <person name="Zwiers L.-H."/>
            <person name="Turgeon B."/>
            <person name="Goodwin S."/>
            <person name="Spatafora J."/>
            <person name="Crous P."/>
            <person name="Grigoriev I."/>
        </authorList>
    </citation>
    <scope>NUCLEOTIDE SEQUENCE</scope>
    <source>
        <strain evidence="3">CBS 122367</strain>
    </source>
</reference>
<dbReference type="PROSITE" id="PS50003">
    <property type="entry name" value="PH_DOMAIN"/>
    <property type="match status" value="1"/>
</dbReference>
<dbReference type="SUPFAM" id="SSF50729">
    <property type="entry name" value="PH domain-like"/>
    <property type="match status" value="1"/>
</dbReference>
<organism evidence="3 4">
    <name type="scientific">Lentithecium fluviatile CBS 122367</name>
    <dbReference type="NCBI Taxonomy" id="1168545"/>
    <lineage>
        <taxon>Eukaryota</taxon>
        <taxon>Fungi</taxon>
        <taxon>Dikarya</taxon>
        <taxon>Ascomycota</taxon>
        <taxon>Pezizomycotina</taxon>
        <taxon>Dothideomycetes</taxon>
        <taxon>Pleosporomycetidae</taxon>
        <taxon>Pleosporales</taxon>
        <taxon>Massarineae</taxon>
        <taxon>Lentitheciaceae</taxon>
        <taxon>Lentithecium</taxon>
    </lineage>
</organism>
<keyword evidence="4" id="KW-1185">Reference proteome</keyword>
<feature type="region of interest" description="Disordered" evidence="1">
    <location>
        <begin position="299"/>
        <end position="371"/>
    </location>
</feature>